<organism evidence="6 7">
    <name type="scientific">Kuraishia capsulata CBS 1993</name>
    <dbReference type="NCBI Taxonomy" id="1382522"/>
    <lineage>
        <taxon>Eukaryota</taxon>
        <taxon>Fungi</taxon>
        <taxon>Dikarya</taxon>
        <taxon>Ascomycota</taxon>
        <taxon>Saccharomycotina</taxon>
        <taxon>Pichiomycetes</taxon>
        <taxon>Pichiales</taxon>
        <taxon>Pichiaceae</taxon>
        <taxon>Kuraishia</taxon>
    </lineage>
</organism>
<dbReference type="STRING" id="1382522.W6MJU1"/>
<dbReference type="Pfam" id="PF03055">
    <property type="entry name" value="RPE65"/>
    <property type="match status" value="1"/>
</dbReference>
<accession>W6MJU1</accession>
<feature type="binding site" evidence="5">
    <location>
        <position position="350"/>
    </location>
    <ligand>
        <name>Fe cation</name>
        <dbReference type="ChEBI" id="CHEBI:24875"/>
        <note>catalytic</note>
    </ligand>
</feature>
<dbReference type="GO" id="GO:0046872">
    <property type="term" value="F:metal ion binding"/>
    <property type="evidence" value="ECO:0007669"/>
    <property type="project" value="UniProtKB-KW"/>
</dbReference>
<evidence type="ECO:0000313" key="6">
    <source>
        <dbReference type="EMBL" id="CDK26258.1"/>
    </source>
</evidence>
<dbReference type="OrthoDB" id="407010at2759"/>
<feature type="binding site" evidence="5">
    <location>
        <position position="236"/>
    </location>
    <ligand>
        <name>Fe cation</name>
        <dbReference type="ChEBI" id="CHEBI:24875"/>
        <note>catalytic</note>
    </ligand>
</feature>
<evidence type="ECO:0000256" key="5">
    <source>
        <dbReference type="PIRSR" id="PIRSR604294-1"/>
    </source>
</evidence>
<proteinExistence type="inferred from homology"/>
<sequence>MTVTDTSKPAMKPTSNYFLDQELMKLVPGYLNDATETPEPVLCETEGNWPSWIEGSLVRTGGGRYTIPLSEDGSKPPAIMQHFFDVLGMLHKFDISNGKIRYNSRHIAEGVVRKAKKEGRVVNTLSFGSDPNTLLTETQDPCQALLGKQQAMFIPKGHLQPDELNLNVTVRRGFSLPENDNPYSKPEAANPATDELVVQTEGPYFQVCDSKSLEPKRILRYSEVDPNLKGMGTCAHPVKDRTKGEIYNYLVTERGELTIFALDIKTKPSKLIWHTVLPSVPCYCHSLAMTEKYVVFVRNPITLDPADMQNKSFLDAFTYNSDCPVFFFVLERASGKHIATYNCPNFMFFHSVNAYDFVDEETGKENICVDLVSYDGSESQIVPFREYSLSNVINPIKPFEQSYLIRYELNDVLGPKAAASTKVFVNEQTTEVPRAYVRQAIDQHIELPRINTSFSCDSSYRYAYGVGGTGKPSPGTRIPIGRQGNGVKFVELAFFASITKTDWETGTSISWHPPNGESCPCEPIFAENPAKRWEDDGCILTIVMDRDGKHSILVCLDAKDLKEIARAHLPQTFSLAPHGTFVDGVSMFPSAL</sequence>
<dbReference type="GO" id="GO:0010436">
    <property type="term" value="F:carotenoid dioxygenase activity"/>
    <property type="evidence" value="ECO:0007669"/>
    <property type="project" value="TreeGrafter"/>
</dbReference>
<feature type="binding site" evidence="5">
    <location>
        <position position="578"/>
    </location>
    <ligand>
        <name>Fe cation</name>
        <dbReference type="ChEBI" id="CHEBI:24875"/>
        <note>catalytic</note>
    </ligand>
</feature>
<evidence type="ECO:0000313" key="7">
    <source>
        <dbReference type="Proteomes" id="UP000019384"/>
    </source>
</evidence>
<dbReference type="GO" id="GO:0016121">
    <property type="term" value="P:carotene catabolic process"/>
    <property type="evidence" value="ECO:0007669"/>
    <property type="project" value="TreeGrafter"/>
</dbReference>
<evidence type="ECO:0000256" key="3">
    <source>
        <dbReference type="ARBA" id="ARBA00023002"/>
    </source>
</evidence>
<dbReference type="PANTHER" id="PTHR10543:SF24">
    <property type="entry name" value="CAROTENOID ISOMEROOXYGENASE"/>
    <property type="match status" value="1"/>
</dbReference>
<evidence type="ECO:0000256" key="4">
    <source>
        <dbReference type="ARBA" id="ARBA00023004"/>
    </source>
</evidence>
<dbReference type="PANTHER" id="PTHR10543">
    <property type="entry name" value="BETA-CAROTENE DIOXYGENASE"/>
    <property type="match status" value="1"/>
</dbReference>
<feature type="binding site" evidence="5">
    <location>
        <position position="285"/>
    </location>
    <ligand>
        <name>Fe cation</name>
        <dbReference type="ChEBI" id="CHEBI:24875"/>
        <note>catalytic</note>
    </ligand>
</feature>
<dbReference type="HOGENOM" id="CLU_016472_7_0_1"/>
<dbReference type="EMBL" id="HG793126">
    <property type="protein sequence ID" value="CDK26258.1"/>
    <property type="molecule type" value="Genomic_DNA"/>
</dbReference>
<reference evidence="6" key="2">
    <citation type="submission" date="2014-02" db="EMBL/GenBank/DDBJ databases">
        <title>Complete DNA sequence of /Kuraishia capsulata/ illustrates novel genomic features among budding yeasts (/Saccharomycotina/).</title>
        <authorList>
            <person name="Morales L."/>
            <person name="Noel B."/>
            <person name="Porcel B."/>
            <person name="Marcet-Houben M."/>
            <person name="Hullo M-F."/>
            <person name="Sacerdot C."/>
            <person name="Tekaia F."/>
            <person name="Leh-Louis V."/>
            <person name="Despons L."/>
            <person name="Khanna V."/>
            <person name="Aury J-M."/>
            <person name="Barbe V."/>
            <person name="Couloux A."/>
            <person name="Labadie K."/>
            <person name="Pelletier E."/>
            <person name="Souciet J-L."/>
            <person name="Boekhout T."/>
            <person name="Gabaldon T."/>
            <person name="Wincker P."/>
            <person name="Dujon B."/>
        </authorList>
    </citation>
    <scope>NUCLEOTIDE SEQUENCE</scope>
    <source>
        <strain evidence="6">CBS 1993</strain>
    </source>
</reference>
<comment type="cofactor">
    <cofactor evidence="5">
        <name>Fe(2+)</name>
        <dbReference type="ChEBI" id="CHEBI:29033"/>
    </cofactor>
    <text evidence="5">Binds 1 Fe(2+) ion per subunit.</text>
</comment>
<dbReference type="GeneID" id="34519652"/>
<keyword evidence="7" id="KW-1185">Reference proteome</keyword>
<evidence type="ECO:0000256" key="1">
    <source>
        <dbReference type="ARBA" id="ARBA00006787"/>
    </source>
</evidence>
<dbReference type="InterPro" id="IPR004294">
    <property type="entry name" value="Carotenoid_Oase"/>
</dbReference>
<comment type="similarity">
    <text evidence="1">Belongs to the carotenoid oxygenase family.</text>
</comment>
<name>W6MJU1_9ASCO</name>
<evidence type="ECO:0000256" key="2">
    <source>
        <dbReference type="ARBA" id="ARBA00022723"/>
    </source>
</evidence>
<dbReference type="Proteomes" id="UP000019384">
    <property type="component" value="Unassembled WGS sequence"/>
</dbReference>
<dbReference type="AlphaFoldDB" id="W6MJU1"/>
<gene>
    <name evidence="6" type="ORF">KUCA_T00002229001</name>
</gene>
<keyword evidence="4 5" id="KW-0408">Iron</keyword>
<dbReference type="RefSeq" id="XP_022458264.1">
    <property type="nucleotide sequence ID" value="XM_022604488.1"/>
</dbReference>
<protein>
    <submittedName>
        <fullName evidence="6">Uncharacterized protein</fullName>
    </submittedName>
</protein>
<keyword evidence="3" id="KW-0560">Oxidoreductase</keyword>
<reference evidence="6" key="1">
    <citation type="submission" date="2013-12" db="EMBL/GenBank/DDBJ databases">
        <authorList>
            <person name="Genoscope - CEA"/>
        </authorList>
    </citation>
    <scope>NUCLEOTIDE SEQUENCE</scope>
    <source>
        <strain evidence="6">CBS 1993</strain>
    </source>
</reference>
<keyword evidence="2 5" id="KW-0479">Metal-binding</keyword>